<dbReference type="RefSeq" id="WP_112112050.1">
    <property type="nucleotide sequence ID" value="NZ_QLSZ01000001.1"/>
</dbReference>
<evidence type="ECO:0000313" key="3">
    <source>
        <dbReference type="Proteomes" id="UP000248840"/>
    </source>
</evidence>
<organism evidence="2 3">
    <name type="scientific">Flavobacterium aciduliphilum</name>
    <dbReference type="NCBI Taxonomy" id="1101402"/>
    <lineage>
        <taxon>Bacteria</taxon>
        <taxon>Pseudomonadati</taxon>
        <taxon>Bacteroidota</taxon>
        <taxon>Flavobacteriia</taxon>
        <taxon>Flavobacteriales</taxon>
        <taxon>Flavobacteriaceae</taxon>
        <taxon>Flavobacterium</taxon>
    </lineage>
</organism>
<keyword evidence="1" id="KW-1133">Transmembrane helix</keyword>
<dbReference type="EMBL" id="QLSZ01000001">
    <property type="protein sequence ID" value="RAR75690.1"/>
    <property type="molecule type" value="Genomic_DNA"/>
</dbReference>
<dbReference type="Proteomes" id="UP000248840">
    <property type="component" value="Unassembled WGS sequence"/>
</dbReference>
<keyword evidence="1" id="KW-0812">Transmembrane</keyword>
<comment type="caution">
    <text evidence="2">The sequence shown here is derived from an EMBL/GenBank/DDBJ whole genome shotgun (WGS) entry which is preliminary data.</text>
</comment>
<evidence type="ECO:0000256" key="1">
    <source>
        <dbReference type="SAM" id="Phobius"/>
    </source>
</evidence>
<sequence length="283" mass="33700">MKDNLFSIYDFLGYFFPGIFTIYTYRIILSIKENSSYDFDSMLSEIPSCSNESIVLLVLMSYLVGHILSFSSSITIEKYSIWKYGYPSKYLLKIPFPKFFAHFKSFHGCIWGAIMMIIILPLVIIDFLLNNILKFKFLFVRSLDNKLIDVINFKINNLLNKLGINEKNGFKKEESNLADFNRIIHHYVFENSKNHQKKFTNYVALYGFLRTFTLIFVLIFWYIIIHFCFYSHFTKEIIFLLVLVLFLSFIFFMSFMKFYRKYTLEGLMIIAIDEFDLINQTKV</sequence>
<dbReference type="OrthoDB" id="6212711at2"/>
<protein>
    <submittedName>
        <fullName evidence="2">Uncharacterized protein</fullName>
    </submittedName>
</protein>
<proteinExistence type="predicted"/>
<gene>
    <name evidence="2" type="ORF">CLV55_101390</name>
</gene>
<keyword evidence="3" id="KW-1185">Reference proteome</keyword>
<evidence type="ECO:0000313" key="2">
    <source>
        <dbReference type="EMBL" id="RAR75690.1"/>
    </source>
</evidence>
<reference evidence="2 3" key="1">
    <citation type="submission" date="2018-06" db="EMBL/GenBank/DDBJ databases">
        <title>Genomic Encyclopedia of Archaeal and Bacterial Type Strains, Phase II (KMG-II): from individual species to whole genera.</title>
        <authorList>
            <person name="Goeker M."/>
        </authorList>
    </citation>
    <scope>NUCLEOTIDE SEQUENCE [LARGE SCALE GENOMIC DNA]</scope>
    <source>
        <strain evidence="2 3">DSM 25663</strain>
    </source>
</reference>
<feature type="transmembrane region" description="Helical" evidence="1">
    <location>
        <begin position="6"/>
        <end position="25"/>
    </location>
</feature>
<feature type="transmembrane region" description="Helical" evidence="1">
    <location>
        <begin position="54"/>
        <end position="76"/>
    </location>
</feature>
<keyword evidence="1" id="KW-0472">Membrane</keyword>
<accession>A0A328YPZ5</accession>
<name>A0A328YPZ5_9FLAO</name>
<feature type="transmembrane region" description="Helical" evidence="1">
    <location>
        <begin position="237"/>
        <end position="259"/>
    </location>
</feature>
<feature type="transmembrane region" description="Helical" evidence="1">
    <location>
        <begin position="105"/>
        <end position="129"/>
    </location>
</feature>
<feature type="transmembrane region" description="Helical" evidence="1">
    <location>
        <begin position="203"/>
        <end position="225"/>
    </location>
</feature>
<dbReference type="AlphaFoldDB" id="A0A328YPZ5"/>